<comment type="caution">
    <text evidence="9">The sequence shown here is derived from an EMBL/GenBank/DDBJ whole genome shotgun (WGS) entry which is preliminary data.</text>
</comment>
<feature type="domain" description="TPX2 C-terminal" evidence="8">
    <location>
        <begin position="245"/>
        <end position="319"/>
    </location>
</feature>
<name>A0A8J5GLF5_ZINOF</name>
<keyword evidence="5" id="KW-0206">Cytoskeleton</keyword>
<keyword evidence="6" id="KW-0175">Coiled coil</keyword>
<keyword evidence="3" id="KW-0963">Cytoplasm</keyword>
<evidence type="ECO:0000259" key="8">
    <source>
        <dbReference type="Pfam" id="PF06886"/>
    </source>
</evidence>
<feature type="region of interest" description="Disordered" evidence="7">
    <location>
        <begin position="301"/>
        <end position="417"/>
    </location>
</feature>
<feature type="compositionally biased region" description="Polar residues" evidence="7">
    <location>
        <begin position="136"/>
        <end position="148"/>
    </location>
</feature>
<feature type="region of interest" description="Disordered" evidence="7">
    <location>
        <begin position="1"/>
        <end position="37"/>
    </location>
</feature>
<evidence type="ECO:0000313" key="10">
    <source>
        <dbReference type="Proteomes" id="UP000734854"/>
    </source>
</evidence>
<evidence type="ECO:0000256" key="7">
    <source>
        <dbReference type="SAM" id="MobiDB-lite"/>
    </source>
</evidence>
<feature type="region of interest" description="Disordered" evidence="7">
    <location>
        <begin position="136"/>
        <end position="164"/>
    </location>
</feature>
<feature type="coiled-coil region" evidence="6">
    <location>
        <begin position="255"/>
        <end position="294"/>
    </location>
</feature>
<comment type="subcellular location">
    <subcellularLocation>
        <location evidence="1">Cytoplasm</location>
        <location evidence="1">Cytoskeleton</location>
    </subcellularLocation>
</comment>
<dbReference type="PANTHER" id="PTHR46372:SF2">
    <property type="entry name" value="PROTEIN WVD2-LIKE 3"/>
    <property type="match status" value="1"/>
</dbReference>
<sequence>MARQNSRNRFGSRLATSRFRRGDTVTGSSEATASEKDLVTAPLADGVNPGDYDKRASHCRSRECRTREAEPRGNLLDPWNRCLQSDFPMGKEFEESSVVEETDSFMGKTSHANPHETLDVESDNNLDANYHVNNTPGIGNLDLDQNSTGKKHVDQKSLNKKSASSHSANVTVISNCTIPQPFSLATEKRASGEHRVFVPETAISGEKDLNADNIMHPDEDDSCSVDSFTASVKNSKVKTVAIAPTFRCIERAEKRKEFYSKLEEKQQALEAEKLEHEARAKEEEEATLKEIRKRLNFKATPMPSFYHEGPPPKVELKKAPPTRAKSPKLGRRKSCSDASRDNSSGINGGPRHQSLGSHEDAPCKSQINPEDINAIEGNEVPESAIENSETHPNEDEYTTATSITDESSADGIITVQP</sequence>
<evidence type="ECO:0000256" key="1">
    <source>
        <dbReference type="ARBA" id="ARBA00004245"/>
    </source>
</evidence>
<dbReference type="GO" id="GO:0000226">
    <property type="term" value="P:microtubule cytoskeleton organization"/>
    <property type="evidence" value="ECO:0007669"/>
    <property type="project" value="InterPro"/>
</dbReference>
<gene>
    <name evidence="9" type="ORF">ZIOFF_034685</name>
</gene>
<reference evidence="9 10" key="1">
    <citation type="submission" date="2020-08" db="EMBL/GenBank/DDBJ databases">
        <title>Plant Genome Project.</title>
        <authorList>
            <person name="Zhang R.-G."/>
        </authorList>
    </citation>
    <scope>NUCLEOTIDE SEQUENCE [LARGE SCALE GENOMIC DNA]</scope>
    <source>
        <tissue evidence="9">Rhizome</tissue>
    </source>
</reference>
<evidence type="ECO:0000256" key="2">
    <source>
        <dbReference type="ARBA" id="ARBA00005885"/>
    </source>
</evidence>
<proteinExistence type="inferred from homology"/>
<dbReference type="AlphaFoldDB" id="A0A8J5GLF5"/>
<dbReference type="GO" id="GO:0008017">
    <property type="term" value="F:microtubule binding"/>
    <property type="evidence" value="ECO:0007669"/>
    <property type="project" value="InterPro"/>
</dbReference>
<dbReference type="EMBL" id="JACMSC010000009">
    <property type="protein sequence ID" value="KAG6509292.1"/>
    <property type="molecule type" value="Genomic_DNA"/>
</dbReference>
<dbReference type="InterPro" id="IPR044806">
    <property type="entry name" value="WVD2/WDL1-4"/>
</dbReference>
<evidence type="ECO:0000256" key="6">
    <source>
        <dbReference type="SAM" id="Coils"/>
    </source>
</evidence>
<evidence type="ECO:0000256" key="4">
    <source>
        <dbReference type="ARBA" id="ARBA00022701"/>
    </source>
</evidence>
<evidence type="ECO:0000256" key="5">
    <source>
        <dbReference type="ARBA" id="ARBA00023212"/>
    </source>
</evidence>
<dbReference type="Proteomes" id="UP000734854">
    <property type="component" value="Unassembled WGS sequence"/>
</dbReference>
<dbReference type="GO" id="GO:0005874">
    <property type="term" value="C:microtubule"/>
    <property type="evidence" value="ECO:0007669"/>
    <property type="project" value="UniProtKB-KW"/>
</dbReference>
<protein>
    <recommendedName>
        <fullName evidence="8">TPX2 C-terminal domain-containing protein</fullName>
    </recommendedName>
</protein>
<evidence type="ECO:0000256" key="3">
    <source>
        <dbReference type="ARBA" id="ARBA00022490"/>
    </source>
</evidence>
<dbReference type="InterPro" id="IPR027329">
    <property type="entry name" value="TPX2_C"/>
</dbReference>
<dbReference type="PANTHER" id="PTHR46372">
    <property type="entry name" value="PROTEIN WVD2-LIKE 3"/>
    <property type="match status" value="1"/>
</dbReference>
<keyword evidence="10" id="KW-1185">Reference proteome</keyword>
<dbReference type="Pfam" id="PF06886">
    <property type="entry name" value="TPX2"/>
    <property type="match status" value="1"/>
</dbReference>
<evidence type="ECO:0000313" key="9">
    <source>
        <dbReference type="EMBL" id="KAG6509292.1"/>
    </source>
</evidence>
<comment type="similarity">
    <text evidence="2">Belongs to the TPX2 family.</text>
</comment>
<keyword evidence="4" id="KW-0493">Microtubule</keyword>
<accession>A0A8J5GLF5</accession>
<organism evidence="9 10">
    <name type="scientific">Zingiber officinale</name>
    <name type="common">Ginger</name>
    <name type="synonym">Amomum zingiber</name>
    <dbReference type="NCBI Taxonomy" id="94328"/>
    <lineage>
        <taxon>Eukaryota</taxon>
        <taxon>Viridiplantae</taxon>
        <taxon>Streptophyta</taxon>
        <taxon>Embryophyta</taxon>
        <taxon>Tracheophyta</taxon>
        <taxon>Spermatophyta</taxon>
        <taxon>Magnoliopsida</taxon>
        <taxon>Liliopsida</taxon>
        <taxon>Zingiberales</taxon>
        <taxon>Zingiberaceae</taxon>
        <taxon>Zingiber</taxon>
    </lineage>
</organism>